<sequence length="274" mass="30486">MKTHQRLTGFGIAGNSAGHLDQTGEITALEVSDKSDKPRALFPIYVFDAKEDYLRVDPYSSDSLLLPNDEDALVQMEPELAVRFSVSKPLLGRAIQLTPHAMTIANDATYRNCKAKKLAQKKNWGQASKGLATEEVILDQFDSGLEHFRLCGFHCREGIWNLTGKDTALTEYTVFYDQLVQWINSQIATQSDEGALHVIQSLLDVSESSNDIYIMVGAVRYTEYGEVHNLQSGDKTAVILYDSKKYHAQDIQAKLEQHGECAGESVISLIQTVI</sequence>
<proteinExistence type="predicted"/>
<comment type="caution">
    <text evidence="1">The sequence shown here is derived from an EMBL/GenBank/DDBJ whole genome shotgun (WGS) entry which is preliminary data.</text>
</comment>
<evidence type="ECO:0000313" key="1">
    <source>
        <dbReference type="EMBL" id="GEA51902.1"/>
    </source>
</evidence>
<organism evidence="1 2">
    <name type="scientific">Vibrio inusitatus NBRC 102082</name>
    <dbReference type="NCBI Taxonomy" id="1219070"/>
    <lineage>
        <taxon>Bacteria</taxon>
        <taxon>Pseudomonadati</taxon>
        <taxon>Pseudomonadota</taxon>
        <taxon>Gammaproteobacteria</taxon>
        <taxon>Vibrionales</taxon>
        <taxon>Vibrionaceae</taxon>
        <taxon>Vibrio</taxon>
    </lineage>
</organism>
<dbReference type="InterPro" id="IPR043776">
    <property type="entry name" value="DUF5718"/>
</dbReference>
<protein>
    <submittedName>
        <fullName evidence="1">Uncharacterized protein</fullName>
    </submittedName>
</protein>
<name>A0A4Y3HZA2_9VIBR</name>
<dbReference type="Pfam" id="PF18985">
    <property type="entry name" value="DUF5718"/>
    <property type="match status" value="1"/>
</dbReference>
<dbReference type="Proteomes" id="UP000318717">
    <property type="component" value="Unassembled WGS sequence"/>
</dbReference>
<keyword evidence="2" id="KW-1185">Reference proteome</keyword>
<gene>
    <name evidence="1" type="ORF">VIN01S_27060</name>
</gene>
<dbReference type="AlphaFoldDB" id="A0A4Y3HZA2"/>
<accession>A0A4Y3HZA2</accession>
<evidence type="ECO:0000313" key="2">
    <source>
        <dbReference type="Proteomes" id="UP000318717"/>
    </source>
</evidence>
<dbReference type="RefSeq" id="WP_141346371.1">
    <property type="nucleotide sequence ID" value="NZ_BJLF01000013.1"/>
</dbReference>
<reference evidence="1 2" key="1">
    <citation type="submission" date="2019-06" db="EMBL/GenBank/DDBJ databases">
        <title>Whole genome shotgun sequence of Vibrio inusitatus NBRC 102082.</title>
        <authorList>
            <person name="Hosoyama A."/>
            <person name="Uohara A."/>
            <person name="Ohji S."/>
            <person name="Ichikawa N."/>
        </authorList>
    </citation>
    <scope>NUCLEOTIDE SEQUENCE [LARGE SCALE GENOMIC DNA]</scope>
    <source>
        <strain evidence="1 2">NBRC 102082</strain>
    </source>
</reference>
<dbReference type="OrthoDB" id="356878at2"/>
<dbReference type="EMBL" id="BJLF01000013">
    <property type="protein sequence ID" value="GEA51902.1"/>
    <property type="molecule type" value="Genomic_DNA"/>
</dbReference>